<reference evidence="2" key="1">
    <citation type="journal article" date="2023" name="Nat. Commun.">
        <title>Diploid and tetraploid genomes of Acorus and the evolution of monocots.</title>
        <authorList>
            <person name="Ma L."/>
            <person name="Liu K.W."/>
            <person name="Li Z."/>
            <person name="Hsiao Y.Y."/>
            <person name="Qi Y."/>
            <person name="Fu T."/>
            <person name="Tang G.D."/>
            <person name="Zhang D."/>
            <person name="Sun W.H."/>
            <person name="Liu D.K."/>
            <person name="Li Y."/>
            <person name="Chen G.Z."/>
            <person name="Liu X.D."/>
            <person name="Liao X.Y."/>
            <person name="Jiang Y.T."/>
            <person name="Yu X."/>
            <person name="Hao Y."/>
            <person name="Huang J."/>
            <person name="Zhao X.W."/>
            <person name="Ke S."/>
            <person name="Chen Y.Y."/>
            <person name="Wu W.L."/>
            <person name="Hsu J.L."/>
            <person name="Lin Y.F."/>
            <person name="Huang M.D."/>
            <person name="Li C.Y."/>
            <person name="Huang L."/>
            <person name="Wang Z.W."/>
            <person name="Zhao X."/>
            <person name="Zhong W.Y."/>
            <person name="Peng D.H."/>
            <person name="Ahmad S."/>
            <person name="Lan S."/>
            <person name="Zhang J.S."/>
            <person name="Tsai W.C."/>
            <person name="Van de Peer Y."/>
            <person name="Liu Z.J."/>
        </authorList>
    </citation>
    <scope>NUCLEOTIDE SEQUENCE</scope>
    <source>
        <strain evidence="2">CP</strain>
    </source>
</reference>
<name>A0AAV9FT96_ACOCL</name>
<keyword evidence="3" id="KW-1185">Reference proteome</keyword>
<comment type="caution">
    <text evidence="2">The sequence shown here is derived from an EMBL/GenBank/DDBJ whole genome shotgun (WGS) entry which is preliminary data.</text>
</comment>
<dbReference type="Proteomes" id="UP001180020">
    <property type="component" value="Unassembled WGS sequence"/>
</dbReference>
<gene>
    <name evidence="2" type="ORF">QJS10_CPA01g01724</name>
</gene>
<evidence type="ECO:0000313" key="2">
    <source>
        <dbReference type="EMBL" id="KAK1326979.1"/>
    </source>
</evidence>
<evidence type="ECO:0000313" key="3">
    <source>
        <dbReference type="Proteomes" id="UP001180020"/>
    </source>
</evidence>
<dbReference type="EMBL" id="JAUJYO010000001">
    <property type="protein sequence ID" value="KAK1326979.1"/>
    <property type="molecule type" value="Genomic_DNA"/>
</dbReference>
<protein>
    <submittedName>
        <fullName evidence="2">Uncharacterized protein</fullName>
    </submittedName>
</protein>
<accession>A0AAV9FT96</accession>
<evidence type="ECO:0000256" key="1">
    <source>
        <dbReference type="SAM" id="MobiDB-lite"/>
    </source>
</evidence>
<feature type="region of interest" description="Disordered" evidence="1">
    <location>
        <begin position="53"/>
        <end position="85"/>
    </location>
</feature>
<reference evidence="2" key="2">
    <citation type="submission" date="2023-06" db="EMBL/GenBank/DDBJ databases">
        <authorList>
            <person name="Ma L."/>
            <person name="Liu K.-W."/>
            <person name="Li Z."/>
            <person name="Hsiao Y.-Y."/>
            <person name="Qi Y."/>
            <person name="Fu T."/>
            <person name="Tang G."/>
            <person name="Zhang D."/>
            <person name="Sun W.-H."/>
            <person name="Liu D.-K."/>
            <person name="Li Y."/>
            <person name="Chen G.-Z."/>
            <person name="Liu X.-D."/>
            <person name="Liao X.-Y."/>
            <person name="Jiang Y.-T."/>
            <person name="Yu X."/>
            <person name="Hao Y."/>
            <person name="Huang J."/>
            <person name="Zhao X.-W."/>
            <person name="Ke S."/>
            <person name="Chen Y.-Y."/>
            <person name="Wu W.-L."/>
            <person name="Hsu J.-L."/>
            <person name="Lin Y.-F."/>
            <person name="Huang M.-D."/>
            <person name="Li C.-Y."/>
            <person name="Huang L."/>
            <person name="Wang Z.-W."/>
            <person name="Zhao X."/>
            <person name="Zhong W.-Y."/>
            <person name="Peng D.-H."/>
            <person name="Ahmad S."/>
            <person name="Lan S."/>
            <person name="Zhang J.-S."/>
            <person name="Tsai W.-C."/>
            <person name="Van De Peer Y."/>
            <person name="Liu Z.-J."/>
        </authorList>
    </citation>
    <scope>NUCLEOTIDE SEQUENCE</scope>
    <source>
        <strain evidence="2">CP</strain>
        <tissue evidence="2">Leaves</tissue>
    </source>
</reference>
<proteinExistence type="predicted"/>
<feature type="compositionally biased region" description="Polar residues" evidence="1">
    <location>
        <begin position="236"/>
        <end position="247"/>
    </location>
</feature>
<dbReference type="AlphaFoldDB" id="A0AAV9FT96"/>
<organism evidence="2 3">
    <name type="scientific">Acorus calamus</name>
    <name type="common">Sweet flag</name>
    <dbReference type="NCBI Taxonomy" id="4465"/>
    <lineage>
        <taxon>Eukaryota</taxon>
        <taxon>Viridiplantae</taxon>
        <taxon>Streptophyta</taxon>
        <taxon>Embryophyta</taxon>
        <taxon>Tracheophyta</taxon>
        <taxon>Spermatophyta</taxon>
        <taxon>Magnoliopsida</taxon>
        <taxon>Liliopsida</taxon>
        <taxon>Acoraceae</taxon>
        <taxon>Acorus</taxon>
    </lineage>
</organism>
<sequence length="418" mass="45018">MSPKVVSRSGDLQPRGILGLLCGASSSAHLQRDIVNGSSALARQSYLFGLSESSRVQEEEDDPRGLSPLVSQNDKGVSETDVPGTLGVGQLARNLDSGQGTLVGRVWSDSSGEGRLVYRLPWQRKGSWSPAFQSLASGMRETRIYNETRQLSLDRISTIKAMGLSDGFHLSSSDGLLSPSVSVSRGNSELSIHDGLGHGSWAKFQDEAGRIFWAWNPDADASDVGAHRATVGSPEVSGNKQRVSSNGPPMKFKLKSIIVGRIAPMQNSEEGSCDSEGGRASPRFRQLEERSSSVFQSVTLGHSPIRRYSPPPFQSAEEVISPVHVKSRNGEREIRIQARESPRTSRGDREESSMAREVVGNVAVLFNDSPGCLKANSVGIIVKNSEEKGCLKVVITEAGRVVTEEGRAMGFGPSRSEL</sequence>
<feature type="region of interest" description="Disordered" evidence="1">
    <location>
        <begin position="229"/>
        <end position="250"/>
    </location>
</feature>